<evidence type="ECO:0000313" key="2">
    <source>
        <dbReference type="EMBL" id="MFC3880742.1"/>
    </source>
</evidence>
<sequence>MGFIPIFITLGGACLLFFLTVRNSMQRKLNKHHELLQDLKLKSKLTSWIDESATLNDFFDKLKSKDEKLKIGKKELNIIRELKVNRVQYNNLIKKAPYNWVAKISGLQSIA</sequence>
<feature type="transmembrane region" description="Helical" evidence="1">
    <location>
        <begin position="6"/>
        <end position="25"/>
    </location>
</feature>
<dbReference type="EMBL" id="JBHRZS010000007">
    <property type="protein sequence ID" value="MFC3880742.1"/>
    <property type="molecule type" value="Genomic_DNA"/>
</dbReference>
<organism evidence="2 3">
    <name type="scientific">Algoriphagus namhaensis</name>
    <dbReference type="NCBI Taxonomy" id="915353"/>
    <lineage>
        <taxon>Bacteria</taxon>
        <taxon>Pseudomonadati</taxon>
        <taxon>Bacteroidota</taxon>
        <taxon>Cytophagia</taxon>
        <taxon>Cytophagales</taxon>
        <taxon>Cyclobacteriaceae</taxon>
        <taxon>Algoriphagus</taxon>
    </lineage>
</organism>
<reference evidence="3" key="1">
    <citation type="journal article" date="2019" name="Int. J. Syst. Evol. Microbiol.">
        <title>The Global Catalogue of Microorganisms (GCM) 10K type strain sequencing project: providing services to taxonomists for standard genome sequencing and annotation.</title>
        <authorList>
            <consortium name="The Broad Institute Genomics Platform"/>
            <consortium name="The Broad Institute Genome Sequencing Center for Infectious Disease"/>
            <person name="Wu L."/>
            <person name="Ma J."/>
        </authorList>
    </citation>
    <scope>NUCLEOTIDE SEQUENCE [LARGE SCALE GENOMIC DNA]</scope>
    <source>
        <strain evidence="3">CCUG 60523</strain>
    </source>
</reference>
<keyword evidence="1" id="KW-0812">Transmembrane</keyword>
<proteinExistence type="predicted"/>
<gene>
    <name evidence="2" type="ORF">ACFOSV_11160</name>
</gene>
<accession>A0ABV8ARX5</accession>
<dbReference type="Proteomes" id="UP001595805">
    <property type="component" value="Unassembled WGS sequence"/>
</dbReference>
<name>A0ABV8ARX5_9BACT</name>
<keyword evidence="3" id="KW-1185">Reference proteome</keyword>
<evidence type="ECO:0000256" key="1">
    <source>
        <dbReference type="SAM" id="Phobius"/>
    </source>
</evidence>
<dbReference type="RefSeq" id="WP_377906094.1">
    <property type="nucleotide sequence ID" value="NZ_JBHRZS010000007.1"/>
</dbReference>
<keyword evidence="1" id="KW-0472">Membrane</keyword>
<keyword evidence="1" id="KW-1133">Transmembrane helix</keyword>
<evidence type="ECO:0000313" key="3">
    <source>
        <dbReference type="Proteomes" id="UP001595805"/>
    </source>
</evidence>
<protein>
    <submittedName>
        <fullName evidence="2">Uncharacterized protein</fullName>
    </submittedName>
</protein>
<comment type="caution">
    <text evidence="2">The sequence shown here is derived from an EMBL/GenBank/DDBJ whole genome shotgun (WGS) entry which is preliminary data.</text>
</comment>